<dbReference type="Proteomes" id="UP000181884">
    <property type="component" value="Unassembled WGS sequence"/>
</dbReference>
<dbReference type="SUPFAM" id="SSF52540">
    <property type="entry name" value="P-loop containing nucleoside triphosphate hydrolases"/>
    <property type="match status" value="1"/>
</dbReference>
<evidence type="ECO:0000313" key="1">
    <source>
        <dbReference type="EMBL" id="OJG20189.1"/>
    </source>
</evidence>
<comment type="caution">
    <text evidence="1">The sequence shown here is derived from an EMBL/GenBank/DDBJ whole genome shotgun (WGS) entry which is preliminary data.</text>
</comment>
<sequence>MGLIVLMGAQAVGKMTVGKALTQQLDAKLLYNHQTIDPFATFLGYSAPTFQLSDWMRKELFQAFATHPELRTCEHLIFSVLINFDDPADKEFLADISNIFLAQDLPVYFVELVADLNTRLHRNTTSERLAAKPSKRDIEASQTELLTSHATHRLVSLPQELTTLFPQIPTYVLDNSQLTPTAAATAIASFIHRHKNKSPQA</sequence>
<dbReference type="STRING" id="214095.RU97_GL000422"/>
<dbReference type="InterPro" id="IPR027417">
    <property type="entry name" value="P-loop_NTPase"/>
</dbReference>
<accession>A0A1L8RK96</accession>
<protein>
    <recommendedName>
        <fullName evidence="3">Shikimate kinase</fullName>
    </recommendedName>
</protein>
<evidence type="ECO:0000313" key="2">
    <source>
        <dbReference type="Proteomes" id="UP000181884"/>
    </source>
</evidence>
<dbReference type="EMBL" id="JXKH01000001">
    <property type="protein sequence ID" value="OJG20189.1"/>
    <property type="molecule type" value="Genomic_DNA"/>
</dbReference>
<dbReference type="AlphaFoldDB" id="A0A1L8RK96"/>
<organism evidence="1 2">
    <name type="scientific">Enterococcus canis</name>
    <dbReference type="NCBI Taxonomy" id="214095"/>
    <lineage>
        <taxon>Bacteria</taxon>
        <taxon>Bacillati</taxon>
        <taxon>Bacillota</taxon>
        <taxon>Bacilli</taxon>
        <taxon>Lactobacillales</taxon>
        <taxon>Enterococcaceae</taxon>
        <taxon>Enterococcus</taxon>
    </lineage>
</organism>
<dbReference type="RefSeq" id="WP_067392360.1">
    <property type="nucleotide sequence ID" value="NZ_JXKH01000001.1"/>
</dbReference>
<keyword evidence="2" id="KW-1185">Reference proteome</keyword>
<reference evidence="1 2" key="1">
    <citation type="submission" date="2014-12" db="EMBL/GenBank/DDBJ databases">
        <title>Draft genome sequences of 29 type strains of Enterococci.</title>
        <authorList>
            <person name="Zhong Z."/>
            <person name="Sun Z."/>
            <person name="Liu W."/>
            <person name="Zhang W."/>
            <person name="Zhang H."/>
        </authorList>
    </citation>
    <scope>NUCLEOTIDE SEQUENCE [LARGE SCALE GENOMIC DNA]</scope>
    <source>
        <strain evidence="1 2">DSM 17029</strain>
    </source>
</reference>
<name>A0A1L8RK96_9ENTE</name>
<gene>
    <name evidence="1" type="ORF">RU97_GL000422</name>
</gene>
<evidence type="ECO:0008006" key="3">
    <source>
        <dbReference type="Google" id="ProtNLM"/>
    </source>
</evidence>
<dbReference type="Gene3D" id="3.40.50.300">
    <property type="entry name" value="P-loop containing nucleotide triphosphate hydrolases"/>
    <property type="match status" value="1"/>
</dbReference>
<proteinExistence type="predicted"/>